<comment type="similarity">
    <text evidence="6">Belongs to the RnfG family.</text>
</comment>
<dbReference type="SMART" id="SM00900">
    <property type="entry name" value="FMN_bind"/>
    <property type="match status" value="1"/>
</dbReference>
<dbReference type="EMBL" id="SJZB01000013">
    <property type="protein sequence ID" value="TCJ18025.1"/>
    <property type="molecule type" value="Genomic_DNA"/>
</dbReference>
<organism evidence="8 9">
    <name type="scientific">Parasulfuritortus cantonensis</name>
    <dbReference type="NCBI Taxonomy" id="2528202"/>
    <lineage>
        <taxon>Bacteria</taxon>
        <taxon>Pseudomonadati</taxon>
        <taxon>Pseudomonadota</taxon>
        <taxon>Betaproteobacteria</taxon>
        <taxon>Nitrosomonadales</taxon>
        <taxon>Thiobacillaceae</taxon>
        <taxon>Parasulfuritortus</taxon>
    </lineage>
</organism>
<feature type="domain" description="FMN-binding" evidence="7">
    <location>
        <begin position="104"/>
        <end position="196"/>
    </location>
</feature>
<keyword evidence="2 6" id="KW-0597">Phosphoprotein</keyword>
<dbReference type="InterPro" id="IPR010209">
    <property type="entry name" value="Ion_transpt_RnfG/RsxG"/>
</dbReference>
<comment type="caution">
    <text evidence="8">The sequence shown here is derived from an EMBL/GenBank/DDBJ whole genome shotgun (WGS) entry which is preliminary data.</text>
</comment>
<comment type="subcellular location">
    <subcellularLocation>
        <location evidence="6">Cell inner membrane</location>
        <topology evidence="6">Single-pass membrane protein</topology>
    </subcellularLocation>
</comment>
<dbReference type="InterPro" id="IPR007329">
    <property type="entry name" value="FMN-bd"/>
</dbReference>
<dbReference type="GO" id="GO:0005886">
    <property type="term" value="C:plasma membrane"/>
    <property type="evidence" value="ECO:0007669"/>
    <property type="project" value="UniProtKB-SubCell"/>
</dbReference>
<comment type="function">
    <text evidence="6">Part of a membrane-bound complex that couples electron transfer with translocation of ions across the membrane.</text>
</comment>
<dbReference type="EC" id="7.-.-.-" evidence="6"/>
<name>A0A4R1BKS0_9PROT</name>
<evidence type="ECO:0000313" key="8">
    <source>
        <dbReference type="EMBL" id="TCJ18025.1"/>
    </source>
</evidence>
<evidence type="ECO:0000256" key="5">
    <source>
        <dbReference type="ARBA" id="ARBA00022982"/>
    </source>
</evidence>
<dbReference type="GO" id="GO:0022900">
    <property type="term" value="P:electron transport chain"/>
    <property type="evidence" value="ECO:0007669"/>
    <property type="project" value="UniProtKB-UniRule"/>
</dbReference>
<keyword evidence="6" id="KW-1003">Cell membrane</keyword>
<evidence type="ECO:0000313" key="9">
    <source>
        <dbReference type="Proteomes" id="UP000295443"/>
    </source>
</evidence>
<sequence length="220" mass="23377">MKEFRNQILTTAAALLVFSGVGAALLSGTFKITRPAIEQSERSAKMKLVAQTLPAGGFDNDPVKDARPLPADALLGLKFPGQAYLASRHGAAVAVVLEAAAPDGYSGEIRFLVGILPDGRVSGVRVTGHRETPGLGDYIEIGKSPWIRNFDGKSLSNPQPLYWKVRKDGGQFDYMAGATITPRAMVKAVRKALEYFAAHRDELLAPPAPGPAGPSPETTP</sequence>
<keyword evidence="6" id="KW-0472">Membrane</keyword>
<feature type="modified residue" description="FMN phosphoryl threonine" evidence="6">
    <location>
        <position position="179"/>
    </location>
</feature>
<keyword evidence="6" id="KW-1133">Transmembrane helix</keyword>
<dbReference type="PANTHER" id="PTHR36118">
    <property type="entry name" value="ION-TRANSLOCATING OXIDOREDUCTASE COMPLEX SUBUNIT G"/>
    <property type="match status" value="1"/>
</dbReference>
<comment type="cofactor">
    <cofactor evidence="6">
        <name>FMN</name>
        <dbReference type="ChEBI" id="CHEBI:58210"/>
    </cofactor>
</comment>
<dbReference type="HAMAP" id="MF_00479">
    <property type="entry name" value="RsxG_RnfG"/>
    <property type="match status" value="1"/>
</dbReference>
<dbReference type="NCBIfam" id="NF002519">
    <property type="entry name" value="PRK01908.1"/>
    <property type="match status" value="1"/>
</dbReference>
<dbReference type="PIRSF" id="PIRSF006091">
    <property type="entry name" value="E_trnsport_RnfG"/>
    <property type="match status" value="1"/>
</dbReference>
<accession>A0A4R1BKS0</accession>
<dbReference type="GO" id="GO:0009055">
    <property type="term" value="F:electron transfer activity"/>
    <property type="evidence" value="ECO:0007669"/>
    <property type="project" value="InterPro"/>
</dbReference>
<dbReference type="NCBIfam" id="TIGR01947">
    <property type="entry name" value="rnfG"/>
    <property type="match status" value="1"/>
</dbReference>
<evidence type="ECO:0000256" key="1">
    <source>
        <dbReference type="ARBA" id="ARBA00022448"/>
    </source>
</evidence>
<dbReference type="Proteomes" id="UP000295443">
    <property type="component" value="Unassembled WGS sequence"/>
</dbReference>
<keyword evidence="4 6" id="KW-0288">FMN</keyword>
<keyword evidence="6" id="KW-0812">Transmembrane</keyword>
<keyword evidence="1 6" id="KW-0813">Transport</keyword>
<dbReference type="AlphaFoldDB" id="A0A4R1BKS0"/>
<keyword evidence="9" id="KW-1185">Reference proteome</keyword>
<evidence type="ECO:0000259" key="7">
    <source>
        <dbReference type="SMART" id="SM00900"/>
    </source>
</evidence>
<keyword evidence="3 6" id="KW-0285">Flavoprotein</keyword>
<dbReference type="PANTHER" id="PTHR36118:SF1">
    <property type="entry name" value="ION-TRANSLOCATING OXIDOREDUCTASE COMPLEX SUBUNIT G"/>
    <property type="match status" value="1"/>
</dbReference>
<evidence type="ECO:0000256" key="2">
    <source>
        <dbReference type="ARBA" id="ARBA00022553"/>
    </source>
</evidence>
<proteinExistence type="inferred from homology"/>
<gene>
    <name evidence="8" type="primary">rsxG</name>
    <name evidence="6" type="synonym">rnfG</name>
    <name evidence="8" type="ORF">EZJ19_03725</name>
</gene>
<protein>
    <recommendedName>
        <fullName evidence="6">Ion-translocating oxidoreductase complex subunit G</fullName>
        <ecNumber evidence="6">7.-.-.-</ecNumber>
    </recommendedName>
    <alternativeName>
        <fullName evidence="6">Rnf electron transport complex subunit G</fullName>
    </alternativeName>
</protein>
<evidence type="ECO:0000256" key="6">
    <source>
        <dbReference type="HAMAP-Rule" id="MF_00479"/>
    </source>
</evidence>
<keyword evidence="6" id="KW-0997">Cell inner membrane</keyword>
<evidence type="ECO:0000256" key="3">
    <source>
        <dbReference type="ARBA" id="ARBA00022630"/>
    </source>
</evidence>
<keyword evidence="6" id="KW-1278">Translocase</keyword>
<comment type="subunit">
    <text evidence="6">The complex is composed of six subunits: RnfA, RnfB, RnfC, RnfD, RnfE and RnfG.</text>
</comment>
<dbReference type="RefSeq" id="WP_131444944.1">
    <property type="nucleotide sequence ID" value="NZ_SJZB01000013.1"/>
</dbReference>
<evidence type="ECO:0000256" key="4">
    <source>
        <dbReference type="ARBA" id="ARBA00022643"/>
    </source>
</evidence>
<dbReference type="OrthoDB" id="9784165at2"/>
<keyword evidence="5 6" id="KW-0249">Electron transport</keyword>
<reference evidence="8 9" key="1">
    <citation type="submission" date="2019-03" db="EMBL/GenBank/DDBJ databases">
        <title>Genome sequence of Thiobacillaceae bacterium LSR1, a sulfur-oxidizing bacterium isolated from freshwater sediment.</title>
        <authorList>
            <person name="Li S."/>
        </authorList>
    </citation>
    <scope>NUCLEOTIDE SEQUENCE [LARGE SCALE GENOMIC DNA]</scope>
    <source>
        <strain evidence="8 9">LSR1</strain>
    </source>
</reference>
<dbReference type="Pfam" id="PF04205">
    <property type="entry name" value="FMN_bind"/>
    <property type="match status" value="1"/>
</dbReference>
<dbReference type="GO" id="GO:0010181">
    <property type="term" value="F:FMN binding"/>
    <property type="evidence" value="ECO:0007669"/>
    <property type="project" value="InterPro"/>
</dbReference>